<dbReference type="PROSITE" id="PS50002">
    <property type="entry name" value="SH3"/>
    <property type="match status" value="1"/>
</dbReference>
<organism evidence="8 9">
    <name type="scientific">Mytilus edulis</name>
    <name type="common">Blue mussel</name>
    <dbReference type="NCBI Taxonomy" id="6550"/>
    <lineage>
        <taxon>Eukaryota</taxon>
        <taxon>Metazoa</taxon>
        <taxon>Spiralia</taxon>
        <taxon>Lophotrochozoa</taxon>
        <taxon>Mollusca</taxon>
        <taxon>Bivalvia</taxon>
        <taxon>Autobranchia</taxon>
        <taxon>Pteriomorphia</taxon>
        <taxon>Mytilida</taxon>
        <taxon>Mytiloidea</taxon>
        <taxon>Mytilidae</taxon>
        <taxon>Mytilinae</taxon>
        <taxon>Mytilus</taxon>
    </lineage>
</organism>
<dbReference type="OrthoDB" id="18896at2759"/>
<dbReference type="Gene3D" id="2.60.40.150">
    <property type="entry name" value="C2 domain"/>
    <property type="match status" value="1"/>
</dbReference>
<dbReference type="EMBL" id="CAJPWZ010000305">
    <property type="protein sequence ID" value="CAG2189805.1"/>
    <property type="molecule type" value="Genomic_DNA"/>
</dbReference>
<dbReference type="GO" id="GO:0005886">
    <property type="term" value="C:plasma membrane"/>
    <property type="evidence" value="ECO:0007669"/>
    <property type="project" value="TreeGrafter"/>
</dbReference>
<dbReference type="Gene3D" id="1.20.1270.350">
    <property type="entry name" value="Dedicator of cytokinesis N-terminal subdomain"/>
    <property type="match status" value="1"/>
</dbReference>
<dbReference type="PROSITE" id="PS51650">
    <property type="entry name" value="C2_DOCK"/>
    <property type="match status" value="1"/>
</dbReference>
<evidence type="ECO:0000256" key="2">
    <source>
        <dbReference type="ARBA" id="ARBA00022443"/>
    </source>
</evidence>
<evidence type="ECO:0000256" key="3">
    <source>
        <dbReference type="ARBA" id="ARBA00022490"/>
    </source>
</evidence>
<evidence type="ECO:0000256" key="5">
    <source>
        <dbReference type="PROSITE-ProRule" id="PRU00983"/>
    </source>
</evidence>
<evidence type="ECO:0000259" key="7">
    <source>
        <dbReference type="PROSITE" id="PS51650"/>
    </source>
</evidence>
<comment type="similarity">
    <text evidence="5">Belongs to the DOCK family.</text>
</comment>
<evidence type="ECO:0000313" key="9">
    <source>
        <dbReference type="Proteomes" id="UP000683360"/>
    </source>
</evidence>
<comment type="subcellular location">
    <subcellularLocation>
        <location evidence="1">Cytoplasm</location>
    </subcellularLocation>
</comment>
<comment type="caution">
    <text evidence="8">The sequence shown here is derived from an EMBL/GenBank/DDBJ whole genome shotgun (WGS) entry which is preliminary data.</text>
</comment>
<dbReference type="Proteomes" id="UP000683360">
    <property type="component" value="Unassembled WGS sequence"/>
</dbReference>
<dbReference type="GO" id="GO:0016477">
    <property type="term" value="P:cell migration"/>
    <property type="evidence" value="ECO:0007669"/>
    <property type="project" value="TreeGrafter"/>
</dbReference>
<dbReference type="InterPro" id="IPR026791">
    <property type="entry name" value="DOCK"/>
</dbReference>
<feature type="domain" description="SH3" evidence="6">
    <location>
        <begin position="40"/>
        <end position="101"/>
    </location>
</feature>
<dbReference type="InterPro" id="IPR042455">
    <property type="entry name" value="DOCK_N_sub1"/>
</dbReference>
<dbReference type="SUPFAM" id="SSF50044">
    <property type="entry name" value="SH3-domain"/>
    <property type="match status" value="1"/>
</dbReference>
<dbReference type="InterPro" id="IPR036028">
    <property type="entry name" value="SH3-like_dom_sf"/>
</dbReference>
<dbReference type="GO" id="GO:0031267">
    <property type="term" value="F:small GTPase binding"/>
    <property type="evidence" value="ECO:0007669"/>
    <property type="project" value="TreeGrafter"/>
</dbReference>
<feature type="domain" description="C2 DOCK-type" evidence="7">
    <location>
        <begin position="439"/>
        <end position="625"/>
    </location>
</feature>
<dbReference type="InterPro" id="IPR035892">
    <property type="entry name" value="C2_domain_sf"/>
</dbReference>
<dbReference type="AlphaFoldDB" id="A0A8S3Q4U3"/>
<dbReference type="PANTHER" id="PTHR45653:SF10">
    <property type="entry name" value="MYOBLAST CITY, ISOFORM B"/>
    <property type="match status" value="1"/>
</dbReference>
<keyword evidence="3" id="KW-0963">Cytoplasm</keyword>
<keyword evidence="2 4" id="KW-0728">SH3 domain</keyword>
<evidence type="ECO:0000256" key="1">
    <source>
        <dbReference type="ARBA" id="ARBA00004496"/>
    </source>
</evidence>
<dbReference type="GO" id="GO:0005085">
    <property type="term" value="F:guanyl-nucleotide exchange factor activity"/>
    <property type="evidence" value="ECO:0007669"/>
    <property type="project" value="InterPro"/>
</dbReference>
<dbReference type="Gene3D" id="2.30.30.40">
    <property type="entry name" value="SH3 Domains"/>
    <property type="match status" value="1"/>
</dbReference>
<dbReference type="GO" id="GO:0007520">
    <property type="term" value="P:myoblast fusion"/>
    <property type="evidence" value="ECO:0007669"/>
    <property type="project" value="TreeGrafter"/>
</dbReference>
<dbReference type="InterPro" id="IPR032376">
    <property type="entry name" value="DOCK_N"/>
</dbReference>
<evidence type="ECO:0000259" key="6">
    <source>
        <dbReference type="PROSITE" id="PS50002"/>
    </source>
</evidence>
<protein>
    <submittedName>
        <fullName evidence="8">DOCK1</fullName>
    </submittedName>
</protein>
<sequence length="675" mass="77623">MVLMCVLIDSKGRQSCLLNNLKAASPSDYPTKYYGTKYVWVGIVSKAVCNFKVERVGFLKLFIGDVVLIYEEGDEWYRGQLSKDKTKKGIFPKKFVRLKEIGIKKTGSLDLSGRITTLELPLIQEITTVLREWHNIWKQLFVERRHELMSVQDMMQELIDQRRKIMSRKLTAEELRDIQQKIATKIDLGNALLGLDLVVRDELGSVLDPDVTSTIQLFRQIDKTKDELTSMNWPQTFNIYVMLRNFVCRIGEDADLLMSLYDAKLGKFISENYVVKWGKEGVPKDIDNLNNFKVVFTDLGIKDRQREKVFLVIQVVRVGVMDPNDVNDKKQTKCLRRPFGVAATEITDILQGLKEVNEDMQQFIPFQQPSGEEFMESLIKKVVSAKEINHKGQGLWVSLKIMMGDLKQAREEHPHLVTMATAVSRKMGFPEVIMPGDVRNDIYVTIKQGEFTRGSKTADKNVEVTVLVCNKQGEPLKDVISYGCGNDMTNEYRSLVFYHEDKPKWFETIKIAISTEEEFKGLHLKFLFKHRSSSESKDRSERPFAMSFIKLLNQKNGTTLNDTDHNLLVYKIEKKDDKQAPYLDLPCTRDDLEEQGIHKDSKVPLFSGPFTLSQRDSFQINTFVCSTKLTHNVDILGLLKWQELLNELDPSALRLHLEKLMHVDGEEIVKVGNLY</sequence>
<gene>
    <name evidence="8" type="ORF">MEDL_5182</name>
</gene>
<dbReference type="GO" id="GO:0007264">
    <property type="term" value="P:small GTPase-mediated signal transduction"/>
    <property type="evidence" value="ECO:0007669"/>
    <property type="project" value="InterPro"/>
</dbReference>
<dbReference type="InterPro" id="IPR027007">
    <property type="entry name" value="C2_DOCK-type_domain"/>
</dbReference>
<dbReference type="Pfam" id="PF14429">
    <property type="entry name" value="DOCK-C2"/>
    <property type="match status" value="1"/>
</dbReference>
<accession>A0A8S3Q4U3</accession>
<name>A0A8S3Q4U3_MYTED</name>
<dbReference type="Pfam" id="PF16172">
    <property type="entry name" value="DOCK_N"/>
    <property type="match status" value="1"/>
</dbReference>
<proteinExistence type="inferred from homology"/>
<evidence type="ECO:0000256" key="4">
    <source>
        <dbReference type="PROSITE-ProRule" id="PRU00192"/>
    </source>
</evidence>
<keyword evidence="9" id="KW-1185">Reference proteome</keyword>
<evidence type="ECO:0000313" key="8">
    <source>
        <dbReference type="EMBL" id="CAG2189805.1"/>
    </source>
</evidence>
<dbReference type="InterPro" id="IPR001452">
    <property type="entry name" value="SH3_domain"/>
</dbReference>
<reference evidence="8" key="1">
    <citation type="submission" date="2021-03" db="EMBL/GenBank/DDBJ databases">
        <authorList>
            <person name="Bekaert M."/>
        </authorList>
    </citation>
    <scope>NUCLEOTIDE SEQUENCE</scope>
</reference>
<dbReference type="Pfam" id="PF07653">
    <property type="entry name" value="SH3_2"/>
    <property type="match status" value="1"/>
</dbReference>
<dbReference type="SMART" id="SM00326">
    <property type="entry name" value="SH3"/>
    <property type="match status" value="1"/>
</dbReference>
<dbReference type="GO" id="GO:0005737">
    <property type="term" value="C:cytoplasm"/>
    <property type="evidence" value="ECO:0007669"/>
    <property type="project" value="UniProtKB-SubCell"/>
</dbReference>
<dbReference type="PANTHER" id="PTHR45653">
    <property type="entry name" value="DEDICATOR OF CYTOKINESIS"/>
    <property type="match status" value="1"/>
</dbReference>